<comment type="caution">
    <text evidence="3">The sequence shown here is derived from an EMBL/GenBank/DDBJ whole genome shotgun (WGS) entry which is preliminary data.</text>
</comment>
<dbReference type="EMBL" id="JAVFKD010000016">
    <property type="protein sequence ID" value="KAK5988344.1"/>
    <property type="molecule type" value="Genomic_DNA"/>
</dbReference>
<gene>
    <name evidence="3" type="ORF">PT974_12495</name>
</gene>
<evidence type="ECO:0000313" key="3">
    <source>
        <dbReference type="EMBL" id="KAK5988344.1"/>
    </source>
</evidence>
<keyword evidence="1" id="KW-0175">Coiled coil</keyword>
<accession>A0ABR0S850</accession>
<evidence type="ECO:0000256" key="1">
    <source>
        <dbReference type="SAM" id="Coils"/>
    </source>
</evidence>
<feature type="coiled-coil region" evidence="1">
    <location>
        <begin position="339"/>
        <end position="373"/>
    </location>
</feature>
<name>A0ABR0S850_9HYPO</name>
<proteinExistence type="predicted"/>
<sequence length="430" mass="47941">MADHKTPLDLGLSPAVHDSLPILVGQLHNAHLPRDPQAERKVRRDIEAAASLHTQLLGELATTSDAPGQLGNNELKRDHAEKRVNELNSDLQGAIEVMNVRFKNHKSYRDSVGKKLVYTLLHKKDSFDNRVMQKEKEYHDALARRRKVEILLAELNDSRAALLDEAKTLEEQVKRHSAAHGEIDKMYATIFDGPTPGFPDEDEQESRHQQAKTAHSTKTVSLKATVRGVMIVQAIKVAIQRAAFEASRASLESRSSLLDTGYVRVILARCIRYLDRGIELSEQLTVGNLVPLDQSLKFSRDVARRSTKTRQEIVAVTDGLKKALEDALEAQKGYVEEIKALSEAERRATRQTARSLEDERQALQQMRQSAFETTVGFGAAAPPYHECCDRATAFVEESEAQCALLIPPYIEELPDDAQPPPEYASATITS</sequence>
<evidence type="ECO:0000256" key="2">
    <source>
        <dbReference type="SAM" id="MobiDB-lite"/>
    </source>
</evidence>
<dbReference type="PANTHER" id="PTHR21974">
    <property type="entry name" value="RE15880P"/>
    <property type="match status" value="1"/>
</dbReference>
<dbReference type="Proteomes" id="UP001338125">
    <property type="component" value="Unassembled WGS sequence"/>
</dbReference>
<protein>
    <submittedName>
        <fullName evidence="3">Uncharacterized protein</fullName>
    </submittedName>
</protein>
<reference evidence="3 4" key="1">
    <citation type="submission" date="2024-01" db="EMBL/GenBank/DDBJ databases">
        <title>Complete genome of Cladobotryum mycophilum ATHUM6906.</title>
        <authorList>
            <person name="Christinaki A.C."/>
            <person name="Myridakis A.I."/>
            <person name="Kouvelis V.N."/>
        </authorList>
    </citation>
    <scope>NUCLEOTIDE SEQUENCE [LARGE SCALE GENOMIC DNA]</scope>
    <source>
        <strain evidence="3 4">ATHUM6906</strain>
    </source>
</reference>
<evidence type="ECO:0000313" key="4">
    <source>
        <dbReference type="Proteomes" id="UP001338125"/>
    </source>
</evidence>
<feature type="coiled-coil region" evidence="1">
    <location>
        <begin position="145"/>
        <end position="179"/>
    </location>
</feature>
<organism evidence="3 4">
    <name type="scientific">Cladobotryum mycophilum</name>
    <dbReference type="NCBI Taxonomy" id="491253"/>
    <lineage>
        <taxon>Eukaryota</taxon>
        <taxon>Fungi</taxon>
        <taxon>Dikarya</taxon>
        <taxon>Ascomycota</taxon>
        <taxon>Pezizomycotina</taxon>
        <taxon>Sordariomycetes</taxon>
        <taxon>Hypocreomycetidae</taxon>
        <taxon>Hypocreales</taxon>
        <taxon>Hypocreaceae</taxon>
        <taxon>Cladobotryum</taxon>
    </lineage>
</organism>
<feature type="region of interest" description="Disordered" evidence="2">
    <location>
        <begin position="194"/>
        <end position="215"/>
    </location>
</feature>
<keyword evidence="4" id="KW-1185">Reference proteome</keyword>
<dbReference type="PANTHER" id="PTHR21974:SF2">
    <property type="entry name" value="RE15880P"/>
    <property type="match status" value="1"/>
</dbReference>
<feature type="coiled-coil region" evidence="1">
    <location>
        <begin position="70"/>
        <end position="97"/>
    </location>
</feature>